<dbReference type="PANTHER" id="PTHR36974">
    <property type="entry name" value="MEMBRANE PROTEIN-RELATED"/>
    <property type="match status" value="1"/>
</dbReference>
<evidence type="ECO:0000313" key="2">
    <source>
        <dbReference type="EMBL" id="GAA4391963.1"/>
    </source>
</evidence>
<proteinExistence type="predicted"/>
<dbReference type="Proteomes" id="UP001500635">
    <property type="component" value="Unassembled WGS sequence"/>
</dbReference>
<feature type="transmembrane region" description="Helical" evidence="1">
    <location>
        <begin position="44"/>
        <end position="61"/>
    </location>
</feature>
<keyword evidence="1" id="KW-1133">Transmembrane helix</keyword>
<dbReference type="PANTHER" id="PTHR36974:SF1">
    <property type="entry name" value="DOXX FAMILY MEMBRANE PROTEIN"/>
    <property type="match status" value="1"/>
</dbReference>
<protein>
    <submittedName>
        <fullName evidence="2">Membrane protein</fullName>
    </submittedName>
</protein>
<comment type="caution">
    <text evidence="2">The sequence shown here is derived from an EMBL/GenBank/DDBJ whole genome shotgun (WGS) entry which is preliminary data.</text>
</comment>
<keyword evidence="1" id="KW-0812">Transmembrane</keyword>
<name>A0ABP8JJU6_9ACTN</name>
<dbReference type="EMBL" id="BAABFR010000027">
    <property type="protein sequence ID" value="GAA4391963.1"/>
    <property type="molecule type" value="Genomic_DNA"/>
</dbReference>
<keyword evidence="1" id="KW-0472">Membrane</keyword>
<gene>
    <name evidence="2" type="ORF">GCM10023147_21370</name>
</gene>
<reference evidence="3" key="1">
    <citation type="journal article" date="2019" name="Int. J. Syst. Evol. Microbiol.">
        <title>The Global Catalogue of Microorganisms (GCM) 10K type strain sequencing project: providing services to taxonomists for standard genome sequencing and annotation.</title>
        <authorList>
            <consortium name="The Broad Institute Genomics Platform"/>
            <consortium name="The Broad Institute Genome Sequencing Center for Infectious Disease"/>
            <person name="Wu L."/>
            <person name="Ma J."/>
        </authorList>
    </citation>
    <scope>NUCLEOTIDE SEQUENCE [LARGE SCALE GENOMIC DNA]</scope>
    <source>
        <strain evidence="3">JCM 17688</strain>
    </source>
</reference>
<sequence length="129" mass="13537">MTSTDRIALGMAGSLATTGVLHFVAPKPFDAIVPPQLPITPRQATQLSGVAELVCAALLAAPRTRRLGGVAAAALFVSVFPANVYMAQQWSGKPLPLRIGAYARLPLQVPMIVSAVRIARARPATVEPE</sequence>
<organism evidence="2 3">
    <name type="scientific">Tsukamurella soli</name>
    <dbReference type="NCBI Taxonomy" id="644556"/>
    <lineage>
        <taxon>Bacteria</taxon>
        <taxon>Bacillati</taxon>
        <taxon>Actinomycetota</taxon>
        <taxon>Actinomycetes</taxon>
        <taxon>Mycobacteriales</taxon>
        <taxon>Tsukamurellaceae</taxon>
        <taxon>Tsukamurella</taxon>
    </lineage>
</organism>
<evidence type="ECO:0000313" key="3">
    <source>
        <dbReference type="Proteomes" id="UP001500635"/>
    </source>
</evidence>
<dbReference type="RefSeq" id="WP_344994948.1">
    <property type="nucleotide sequence ID" value="NZ_BAABFR010000027.1"/>
</dbReference>
<evidence type="ECO:0000256" key="1">
    <source>
        <dbReference type="SAM" id="Phobius"/>
    </source>
</evidence>
<keyword evidence="3" id="KW-1185">Reference proteome</keyword>
<feature type="transmembrane region" description="Helical" evidence="1">
    <location>
        <begin position="7"/>
        <end position="24"/>
    </location>
</feature>
<feature type="transmembrane region" description="Helical" evidence="1">
    <location>
        <begin position="68"/>
        <end position="87"/>
    </location>
</feature>
<accession>A0ABP8JJU6</accession>